<evidence type="ECO:0000256" key="1">
    <source>
        <dbReference type="SAM" id="Phobius"/>
    </source>
</evidence>
<reference evidence="2 3" key="1">
    <citation type="submission" date="2019-02" db="EMBL/GenBank/DDBJ databases">
        <title>Genomic Encyclopedia of Archaeal and Bacterial Type Strains, Phase II (KMG-II): from individual species to whole genera.</title>
        <authorList>
            <person name="Goeker M."/>
        </authorList>
    </citation>
    <scope>NUCLEOTIDE SEQUENCE [LARGE SCALE GENOMIC DNA]</scope>
    <source>
        <strain evidence="2 3">DSM 18101</strain>
    </source>
</reference>
<proteinExistence type="predicted"/>
<gene>
    <name evidence="2" type="ORF">BDD14_3818</name>
</gene>
<evidence type="ECO:0000313" key="2">
    <source>
        <dbReference type="EMBL" id="RZU42263.1"/>
    </source>
</evidence>
<keyword evidence="1" id="KW-1133">Transmembrane helix</keyword>
<dbReference type="RefSeq" id="WP_130420046.1">
    <property type="nucleotide sequence ID" value="NZ_SHKW01000001.1"/>
</dbReference>
<protein>
    <submittedName>
        <fullName evidence="2">Uncharacterized protein</fullName>
    </submittedName>
</protein>
<evidence type="ECO:0000313" key="3">
    <source>
        <dbReference type="Proteomes" id="UP000292958"/>
    </source>
</evidence>
<accession>A0A4Q7YYJ3</accession>
<keyword evidence="1" id="KW-0812">Transmembrane</keyword>
<name>A0A4Q7YYJ3_9BACT</name>
<dbReference type="Proteomes" id="UP000292958">
    <property type="component" value="Unassembled WGS sequence"/>
</dbReference>
<keyword evidence="3" id="KW-1185">Reference proteome</keyword>
<keyword evidence="1" id="KW-0472">Membrane</keyword>
<feature type="transmembrane region" description="Helical" evidence="1">
    <location>
        <begin position="28"/>
        <end position="44"/>
    </location>
</feature>
<sequence length="71" mass="7557">MKNSILKTAVLVIPGTFVPAIVNTHKMEAWFGSVAVGLIVFAIIPPRLSALRCGVILTIMAASYFAVKVLS</sequence>
<comment type="caution">
    <text evidence="2">The sequence shown here is derived from an EMBL/GenBank/DDBJ whole genome shotgun (WGS) entry which is preliminary data.</text>
</comment>
<dbReference type="AlphaFoldDB" id="A0A4Q7YYJ3"/>
<feature type="transmembrane region" description="Helical" evidence="1">
    <location>
        <begin position="5"/>
        <end position="22"/>
    </location>
</feature>
<organism evidence="2 3">
    <name type="scientific">Edaphobacter modestus</name>
    <dbReference type="NCBI Taxonomy" id="388466"/>
    <lineage>
        <taxon>Bacteria</taxon>
        <taxon>Pseudomonadati</taxon>
        <taxon>Acidobacteriota</taxon>
        <taxon>Terriglobia</taxon>
        <taxon>Terriglobales</taxon>
        <taxon>Acidobacteriaceae</taxon>
        <taxon>Edaphobacter</taxon>
    </lineage>
</organism>
<dbReference type="EMBL" id="SHKW01000001">
    <property type="protein sequence ID" value="RZU42263.1"/>
    <property type="molecule type" value="Genomic_DNA"/>
</dbReference>